<dbReference type="OrthoDB" id="7504757at2"/>
<organism evidence="1 2">
    <name type="scientific">Qipengyuania gaetbuli</name>
    <dbReference type="NCBI Taxonomy" id="266952"/>
    <lineage>
        <taxon>Bacteria</taxon>
        <taxon>Pseudomonadati</taxon>
        <taxon>Pseudomonadota</taxon>
        <taxon>Alphaproteobacteria</taxon>
        <taxon>Sphingomonadales</taxon>
        <taxon>Erythrobacteraceae</taxon>
        <taxon>Qipengyuania</taxon>
    </lineage>
</organism>
<name>A0A844XZS8_9SPHN</name>
<keyword evidence="2" id="KW-1185">Reference proteome</keyword>
<proteinExistence type="predicted"/>
<dbReference type="AlphaFoldDB" id="A0A844XZS8"/>
<reference evidence="1 2" key="1">
    <citation type="submission" date="2019-12" db="EMBL/GenBank/DDBJ databases">
        <title>Genomic-based taxomic classification of the family Erythrobacteraceae.</title>
        <authorList>
            <person name="Xu L."/>
        </authorList>
    </citation>
    <scope>NUCLEOTIDE SEQUENCE [LARGE SCALE GENOMIC DNA]</scope>
    <source>
        <strain evidence="1 2">DSM 16225</strain>
    </source>
</reference>
<accession>A0A844XZS8</accession>
<dbReference type="EMBL" id="WTYF01000004">
    <property type="protein sequence ID" value="MXO50593.1"/>
    <property type="molecule type" value="Genomic_DNA"/>
</dbReference>
<dbReference type="RefSeq" id="WP_160607176.1">
    <property type="nucleotide sequence ID" value="NZ_WTYF01000004.1"/>
</dbReference>
<sequence length="165" mass="17617">MRWIALGMVALLAACGPSPREKAEADKKAVAEVKANQEPPPEILVPEPITFADVEKADLFGAGCNFLPRSLDKGGIALVIAQADEAYFKRDGEIVRLASDAGSKELPYLAHAKYDGLTHSISLELDEEAGKQSGDETIDYPSTLSIRDAQGRPVFTENGTTQCGA</sequence>
<comment type="caution">
    <text evidence="1">The sequence shown here is derived from an EMBL/GenBank/DDBJ whole genome shotgun (WGS) entry which is preliminary data.</text>
</comment>
<protein>
    <submittedName>
        <fullName evidence="1">Uncharacterized protein</fullName>
    </submittedName>
</protein>
<gene>
    <name evidence="1" type="ORF">GRI42_04650</name>
</gene>
<dbReference type="PROSITE" id="PS51257">
    <property type="entry name" value="PROKAR_LIPOPROTEIN"/>
    <property type="match status" value="1"/>
</dbReference>
<dbReference type="Proteomes" id="UP000444185">
    <property type="component" value="Unassembled WGS sequence"/>
</dbReference>
<evidence type="ECO:0000313" key="2">
    <source>
        <dbReference type="Proteomes" id="UP000444185"/>
    </source>
</evidence>
<evidence type="ECO:0000313" key="1">
    <source>
        <dbReference type="EMBL" id="MXO50593.1"/>
    </source>
</evidence>